<accession>A0A521DPD2</accession>
<dbReference type="RefSeq" id="WP_142714990.1">
    <property type="nucleotide sequence ID" value="NZ_FXTH01000011.1"/>
</dbReference>
<sequence>MKHHACYLITVLIAILLFLSRDVLAQAAVQPSEENPYYWQYQEKPVLLLGGSTDDNLFQISELKQHLSAIADAGGNYIRNTMSDRSPDGVQPGKGRVVYAFKEIDSGKFDLNRWNETYWKRFENMLRWTYERDIIVQIEIWDRFDYSRENWPPHPYNPQNNINYSYRESGFEPQYPEHPGANKQPFFFTTPGQDHNKVVLQYQRKFVDKLLDYTLKYPHVLYCIDNETSGEEAWAVYWAEFIQQRAKQENRKVYITEMWDDWDLTQEQHRRTLDHPERFAFVDVSQNNHQRNETHWQNFHWVRNYVKEQPRPINNVKIYGADDGRHGGNNIDAVEKFWRLIFAGAASARFHRPTSGIGLSELAVKQLRSARLFLKEFDIVEADPDPRHDYLVNRDEDEAYLNYIGQEQFAVYFTDGGEVELRVPGAQREWHLRWLDITKSQWLESTLLTAGDTIPLQAPGKGPWLVVVTSKGAQ</sequence>
<evidence type="ECO:0008006" key="3">
    <source>
        <dbReference type="Google" id="ProtNLM"/>
    </source>
</evidence>
<keyword evidence="2" id="KW-1185">Reference proteome</keyword>
<dbReference type="InterPro" id="IPR017853">
    <property type="entry name" value="GH"/>
</dbReference>
<dbReference type="OrthoDB" id="5488826at2"/>
<gene>
    <name evidence="1" type="ORF">SAMN06265218_11182</name>
</gene>
<evidence type="ECO:0000313" key="1">
    <source>
        <dbReference type="EMBL" id="SMO73589.1"/>
    </source>
</evidence>
<protein>
    <recommendedName>
        <fullName evidence="3">Collagen-binding domain of a collagenase</fullName>
    </recommendedName>
</protein>
<evidence type="ECO:0000313" key="2">
    <source>
        <dbReference type="Proteomes" id="UP000317593"/>
    </source>
</evidence>
<proteinExistence type="predicted"/>
<organism evidence="1 2">
    <name type="scientific">Fodinibius sediminis</name>
    <dbReference type="NCBI Taxonomy" id="1214077"/>
    <lineage>
        <taxon>Bacteria</taxon>
        <taxon>Pseudomonadati</taxon>
        <taxon>Balneolota</taxon>
        <taxon>Balneolia</taxon>
        <taxon>Balneolales</taxon>
        <taxon>Balneolaceae</taxon>
        <taxon>Fodinibius</taxon>
    </lineage>
</organism>
<dbReference type="EMBL" id="FXTH01000011">
    <property type="protein sequence ID" value="SMO73589.1"/>
    <property type="molecule type" value="Genomic_DNA"/>
</dbReference>
<dbReference type="AlphaFoldDB" id="A0A521DPD2"/>
<dbReference type="Gene3D" id="3.20.20.80">
    <property type="entry name" value="Glycosidases"/>
    <property type="match status" value="1"/>
</dbReference>
<name>A0A521DPD2_9BACT</name>
<dbReference type="Proteomes" id="UP000317593">
    <property type="component" value="Unassembled WGS sequence"/>
</dbReference>
<reference evidence="1 2" key="1">
    <citation type="submission" date="2017-05" db="EMBL/GenBank/DDBJ databases">
        <authorList>
            <person name="Varghese N."/>
            <person name="Submissions S."/>
        </authorList>
    </citation>
    <scope>NUCLEOTIDE SEQUENCE [LARGE SCALE GENOMIC DNA]</scope>
    <source>
        <strain evidence="1 2">DSM 21194</strain>
    </source>
</reference>
<dbReference type="SUPFAM" id="SSF51445">
    <property type="entry name" value="(Trans)glycosidases"/>
    <property type="match status" value="1"/>
</dbReference>